<evidence type="ECO:0000313" key="2">
    <source>
        <dbReference type="Proteomes" id="UP001642464"/>
    </source>
</evidence>
<organism evidence="1 2">
    <name type="scientific">Durusdinium trenchii</name>
    <dbReference type="NCBI Taxonomy" id="1381693"/>
    <lineage>
        <taxon>Eukaryota</taxon>
        <taxon>Sar</taxon>
        <taxon>Alveolata</taxon>
        <taxon>Dinophyceae</taxon>
        <taxon>Suessiales</taxon>
        <taxon>Symbiodiniaceae</taxon>
        <taxon>Durusdinium</taxon>
    </lineage>
</organism>
<sequence>MEFHVHIASPLEPNAGFFFAGSENTRDTLLRCWPETLTPAQLNGDNGFCEAERERREQGGLHIFRFRDVRNPLQPTAEMGSFSFGTYTDLQLGDEAIGRQSSKGRFASLHMYPKQKVLDLSKEIPVPRVLLLLPLTGLIQAPDYERPTYGMLGRPGYWTSTAADLDREFDSEIDREVADHPEVPDSVPYLYISLRGPAGFYFEEDCMENLQALNDSLDASQFPCSASNYPLQASWCPGVITTWPQNLEPEAFGISTDGTGCGWKKACLGIGHTARLSVPNPLARKWPGVVPNFLDNSMCSRGPHWVRTAEDGTGVEDRMELLKALVRFQDPGPVTWLTWRRRNPELQIEYGSQWAMDFVDFAGTESGRCEKRRVGVSGKSLLRDETETKLFLSSPLITRPWLQTTEQQYMTFRHVARGGLDFRPYTTVPAPRMPRPGDAVPAARRMQISGLTPLAPDAEAAAAISPRGEGSLVVTVPPGFGFRAGDFDVCFQSSLERKERLLWDDEFFPSTEATCTVTGTGLRVLTYTLINQKPLLSMVTYSISSTVKNPDVASWPVAQDWLLETFKKFIATEQTIRLDSYAVPGTPMITPTRSFAVANLASEFTAGLEVPEMNVSFRLAEPLRNGDSIRLKAPPGFSLGHGECMNFRWSGTYRPLVYSPPPLCNCSNASTLCTMVLQVTESANFRAEVVPADVALSFLITVTNPTHQPALVENNWRMEFWMNQRLFSGSTVVSWPIYGLFQNLSVALVGTEQRAGAMSDLLFEFIPSVFGTALEIHLHEPLGFDFQVARVNAPWVRSDLTSSNRLLLIGGRLIPNEKTQVTLSLVRLGQGGGPTRISLRAYADAARTQETARRLNFLQGFRLPGAAMASNLRLWSERVVDHWSGQAQDSVSPLLPCHTNQLARFEIFVKVTRFILEGDALILTNSVPFGQAYWEPSTEAGYEPNMEMCLGSHGGVSSNGTWLCDGPVLPVNVTQQSVLRNSVGIGIGVELVLGAVRPQDVLSQASLDEVSGALQLEGDIGSRALAMEANRDYRLRIWLRASAAPTLWTIRTDDVRGFLSNTNDGLLPGVLAVPEMSITVTVMLSRTPPESSVWVRIHILTGPEQSQFSRLQLLLPYGFSPVGADADPTARLIVELSLEQGEGILDSVIGMTFNLRIQTPPQSIPDARWFVLAKQVIVDEITGEITEPVNGWAFANGFGVEPCPVTLMYGSIASATGWLALSFYVPRSVQGRFVLITAPLAFEVRCPQAEQTGLVLECQDFRPRTETPTLLQSLQRTVNVTLVGGTEEGDNMLYMYLLNVLTPAEEPIYDPWQLRILDAGFYVVDAALNVPQPGFVPDLEMGNPSLSWLDPPQMGEVSNVQVEVSFLRRVKGVKAILVSLPENYRHDIQHKNQLRNVNKLFPLTIDEEWRVFDNLRYIKVLVEVVEVSNQAQIITSGTYQWQFPVMVPLIEPFASEWYVSLCAEPTCSAVGDPGILASFPVLNNEPQLPAKTFQVVAQTGQARTHRAPVWALMAVVGLFLMAHW</sequence>
<evidence type="ECO:0000313" key="1">
    <source>
        <dbReference type="EMBL" id="CAK8989306.1"/>
    </source>
</evidence>
<reference evidence="1 2" key="1">
    <citation type="submission" date="2024-02" db="EMBL/GenBank/DDBJ databases">
        <authorList>
            <person name="Chen Y."/>
            <person name="Shah S."/>
            <person name="Dougan E. K."/>
            <person name="Thang M."/>
            <person name="Chan C."/>
        </authorList>
    </citation>
    <scope>NUCLEOTIDE SEQUENCE [LARGE SCALE GENOMIC DNA]</scope>
</reference>
<keyword evidence="2" id="KW-1185">Reference proteome</keyword>
<accession>A0ABP0HGF7</accession>
<name>A0ABP0HGF7_9DINO</name>
<comment type="caution">
    <text evidence="1">The sequence shown here is derived from an EMBL/GenBank/DDBJ whole genome shotgun (WGS) entry which is preliminary data.</text>
</comment>
<dbReference type="EMBL" id="CAXAMM010000858">
    <property type="protein sequence ID" value="CAK8989306.1"/>
    <property type="molecule type" value="Genomic_DNA"/>
</dbReference>
<gene>
    <name evidence="1" type="ORF">SCF082_LOCUS1751</name>
</gene>
<dbReference type="Proteomes" id="UP001642464">
    <property type="component" value="Unassembled WGS sequence"/>
</dbReference>
<proteinExistence type="predicted"/>
<protein>
    <submittedName>
        <fullName evidence="1">Uncharacterized protein</fullName>
    </submittedName>
</protein>